<dbReference type="SUPFAM" id="SSF46626">
    <property type="entry name" value="Cytochrome c"/>
    <property type="match status" value="1"/>
</dbReference>
<sequence length="1193" mass="135513">MKDNNLVFKAVLLSVILIAIPLLPFKGDAHWLLDFFGKFHPLIVHIPIGALLCLFILEIIVPKSHMGHIRGVVLKFIVITAIPAVLAGTLLAGTGSYGSDVFTLHKWFGVATAVLSIWLYVLHKRNLPNKIGKYSIYQWTLFINVILLSVAGHYGGSLTHGSDYLTKSLPQEVRTFFGDDPYALKGLVAMNNSKVDKTLSTYDFGRDLHPVIEKYCVQCHGPEEQKAGLRLDSINPDLIKGPDAATWRGMLDMINSGEMPPEDEEQLTDEERRMLVDWITASVQNAIKIKKSSQAAVIRRLTKKQYTNSLNELLKVSVDFGDVLPDDEKSEMGFSNNGHELQTSPLHIEYYKKIAREALDKAIVTTEKPSATYYRIKFGKGIGEELPAAMIGGYQSAPINSDDFIVDILDGNGLPIQPKDSVEEAYITEVKKNVGVGMRGSHADRYEVVEDGVILYSALPHKEVSPKSWQGPSPNLKLLVKDYFPMDGDFEFRVKASKGYQEHVKKEGLISLRTAVPAEPMESTITLGDRAFKDKRNLIKKGKYLVSEDLTNYSFARTTFVAPKTGYYQIDFTHPYAAQDGMPSIGLRLDQFRLQERLHLVKPEDGQMDMVTPLTLAYLEEGKHNLEIGGRFFVGFGKLIITPYPDDHPVSLQLDSEEEESKRKYDLAAPIMRVFAGTRTDDGIDYKNFDDFRNVINADQPRQYIFKGRLEDLPIPVIDTLETEILANIMGMGVWNDYLVKDNRDSGPPLLVHEIEFEAPYHPVWPPKSHSDIFFDSLDKADKEKYTSQVLSSFMEKAFRKPLVKGEVETYMEFWRAIKEDYDRYEDGVKEVLVAILCSPNFIYLAEPEKGTSDDEREFFLASRLSYFLWDSPPDQELLALADRGRLHKKKELKKQVRRMLQDDKIWEMVRNFSKEWLRLDRHETMSTNVNEYEAFSRFVKRDMSEETYHFVHHVLNCNMYIGNLIESDFAMLNQNLAEFYGIEGVKGNHFRPVSLPPNSKRGGLLSQGSFLSGHSDGTQAHPIKRAVWLRSRILGDRPPDPPPNVPELDPETPGFEKMTLKEQLFLHRNKVSCMDCHQKIDPFGIVFENYNAVGLFQTISNNGNPIDVKTELPDGKVVDGIDEIKAYILNEKIDDFTRSLVKHLFSYAVGRDVTFVDEPEIESIVSAVREDGYRFQSVFEHIITSKSFIGDF</sequence>
<dbReference type="PROSITE" id="PS51007">
    <property type="entry name" value="CYTC"/>
    <property type="match status" value="1"/>
</dbReference>
<keyword evidence="5" id="KW-1133">Transmembrane helix</keyword>
<dbReference type="Pfam" id="PF07627">
    <property type="entry name" value="PSCyt3"/>
    <property type="match status" value="1"/>
</dbReference>
<dbReference type="Gene3D" id="1.10.760.10">
    <property type="entry name" value="Cytochrome c-like domain"/>
    <property type="match status" value="1"/>
</dbReference>
<dbReference type="Pfam" id="PF07637">
    <property type="entry name" value="PSD5"/>
    <property type="match status" value="1"/>
</dbReference>
<accession>A0ABY2WNQ6</accession>
<dbReference type="Pfam" id="PF07631">
    <property type="entry name" value="PSD4"/>
    <property type="match status" value="1"/>
</dbReference>
<dbReference type="EMBL" id="VCNI01000001">
    <property type="protein sequence ID" value="TMU56629.1"/>
    <property type="molecule type" value="Genomic_DNA"/>
</dbReference>
<dbReference type="InterPro" id="IPR013043">
    <property type="entry name" value="DUF1595"/>
</dbReference>
<organism evidence="7 8">
    <name type="scientific">Flagellimonas algicola</name>
    <dbReference type="NCBI Taxonomy" id="2583815"/>
    <lineage>
        <taxon>Bacteria</taxon>
        <taxon>Pseudomonadati</taxon>
        <taxon>Bacteroidota</taxon>
        <taxon>Flavobacteriia</taxon>
        <taxon>Flavobacteriales</taxon>
        <taxon>Flavobacteriaceae</taxon>
        <taxon>Flagellimonas</taxon>
    </lineage>
</organism>
<dbReference type="InterPro" id="IPR013036">
    <property type="entry name" value="DUF1587"/>
</dbReference>
<dbReference type="Proteomes" id="UP000751614">
    <property type="component" value="Unassembled WGS sequence"/>
</dbReference>
<evidence type="ECO:0000256" key="2">
    <source>
        <dbReference type="ARBA" id="ARBA00022723"/>
    </source>
</evidence>
<keyword evidence="3 4" id="KW-0408">Iron</keyword>
<evidence type="ECO:0000259" key="6">
    <source>
        <dbReference type="PROSITE" id="PS51007"/>
    </source>
</evidence>
<dbReference type="RefSeq" id="WP_138833280.1">
    <property type="nucleotide sequence ID" value="NZ_VCNI01000001.1"/>
</dbReference>
<gene>
    <name evidence="7" type="ORF">FGG15_03555</name>
</gene>
<feature type="transmembrane region" description="Helical" evidence="5">
    <location>
        <begin position="134"/>
        <end position="154"/>
    </location>
</feature>
<keyword evidence="1 4" id="KW-0349">Heme</keyword>
<dbReference type="Pfam" id="PF07626">
    <property type="entry name" value="PSD3"/>
    <property type="match status" value="1"/>
</dbReference>
<keyword evidence="5" id="KW-0812">Transmembrane</keyword>
<feature type="transmembrane region" description="Helical" evidence="5">
    <location>
        <begin position="7"/>
        <end position="27"/>
    </location>
</feature>
<dbReference type="InterPro" id="IPR011478">
    <property type="entry name" value="DUF1585"/>
</dbReference>
<comment type="caution">
    <text evidence="7">The sequence shown here is derived from an EMBL/GenBank/DDBJ whole genome shotgun (WGS) entry which is preliminary data.</text>
</comment>
<keyword evidence="2 4" id="KW-0479">Metal-binding</keyword>
<proteinExistence type="predicted"/>
<evidence type="ECO:0000256" key="4">
    <source>
        <dbReference type="PROSITE-ProRule" id="PRU00433"/>
    </source>
</evidence>
<feature type="domain" description="Cytochrome c" evidence="6">
    <location>
        <begin position="200"/>
        <end position="283"/>
    </location>
</feature>
<feature type="transmembrane region" description="Helical" evidence="5">
    <location>
        <begin position="72"/>
        <end position="92"/>
    </location>
</feature>
<evidence type="ECO:0000313" key="8">
    <source>
        <dbReference type="Proteomes" id="UP000751614"/>
    </source>
</evidence>
<dbReference type="Pfam" id="PF13442">
    <property type="entry name" value="Cytochrome_CBB3"/>
    <property type="match status" value="1"/>
</dbReference>
<dbReference type="InterPro" id="IPR036909">
    <property type="entry name" value="Cyt_c-like_dom_sf"/>
</dbReference>
<dbReference type="InterPro" id="IPR009056">
    <property type="entry name" value="Cyt_c-like_dom"/>
</dbReference>
<feature type="transmembrane region" description="Helical" evidence="5">
    <location>
        <begin position="39"/>
        <end position="60"/>
    </location>
</feature>
<reference evidence="7 8" key="1">
    <citation type="submission" date="2019-05" db="EMBL/GenBank/DDBJ databases">
        <title>Flagellimonas sp. AsT0115, sp. nov., isolated from a marine red algae, Asparagopsis taxiformis.</title>
        <authorList>
            <person name="Kim J."/>
            <person name="Jeong S.E."/>
            <person name="Jeon C.O."/>
        </authorList>
    </citation>
    <scope>NUCLEOTIDE SEQUENCE [LARGE SCALE GENOMIC DNA]</scope>
    <source>
        <strain evidence="7 8">AsT0115</strain>
    </source>
</reference>
<keyword evidence="8" id="KW-1185">Reference proteome</keyword>
<dbReference type="Pfam" id="PF07624">
    <property type="entry name" value="PSD2"/>
    <property type="match status" value="1"/>
</dbReference>
<evidence type="ECO:0000256" key="5">
    <source>
        <dbReference type="SAM" id="Phobius"/>
    </source>
</evidence>
<evidence type="ECO:0000256" key="1">
    <source>
        <dbReference type="ARBA" id="ARBA00022617"/>
    </source>
</evidence>
<keyword evidence="5" id="KW-0472">Membrane</keyword>
<evidence type="ECO:0000256" key="3">
    <source>
        <dbReference type="ARBA" id="ARBA00023004"/>
    </source>
</evidence>
<protein>
    <submittedName>
        <fullName evidence="7">DUF1592 domain-containing protein</fullName>
    </submittedName>
</protein>
<evidence type="ECO:0000313" key="7">
    <source>
        <dbReference type="EMBL" id="TMU56629.1"/>
    </source>
</evidence>
<dbReference type="InterPro" id="IPR013042">
    <property type="entry name" value="DUF1592"/>
</dbReference>
<feature type="transmembrane region" description="Helical" evidence="5">
    <location>
        <begin position="104"/>
        <end position="122"/>
    </location>
</feature>
<dbReference type="InterPro" id="IPR013039">
    <property type="entry name" value="DUF1588"/>
</dbReference>
<name>A0ABY2WNQ6_9FLAO</name>